<protein>
    <submittedName>
        <fullName evidence="3">5'(3')-deoxyribonucleotidase</fullName>
    </submittedName>
</protein>
<dbReference type="SFLD" id="SFLDG01146">
    <property type="entry name" value="C1.2.2"/>
    <property type="match status" value="1"/>
</dbReference>
<accession>A0A1I3T449</accession>
<dbReference type="Proteomes" id="UP000198670">
    <property type="component" value="Unassembled WGS sequence"/>
</dbReference>
<dbReference type="SUPFAM" id="SSF56784">
    <property type="entry name" value="HAD-like"/>
    <property type="match status" value="1"/>
</dbReference>
<comment type="similarity">
    <text evidence="1">Belongs to the 5'(3')-deoxyribonucleotidase family.</text>
</comment>
<name>A0A1I3T449_9SPHI</name>
<dbReference type="SFLD" id="SFLDG01126">
    <property type="entry name" value="C1.2:_Nucleotidase_Like"/>
    <property type="match status" value="1"/>
</dbReference>
<dbReference type="Gene3D" id="3.40.50.1000">
    <property type="entry name" value="HAD superfamily/HAD-like"/>
    <property type="match status" value="1"/>
</dbReference>
<evidence type="ECO:0000256" key="1">
    <source>
        <dbReference type="ARBA" id="ARBA00009589"/>
    </source>
</evidence>
<dbReference type="Pfam" id="PF06941">
    <property type="entry name" value="NT5C"/>
    <property type="match status" value="1"/>
</dbReference>
<sequence length="200" mass="23222">MLLPQGLIRFKLLVLEMLNKDSTIRDEKPRLVIDMDEVIADTLHKFLVLYNRDYGIAMDIHQAPGKELHENLPENLNGQWKIYAHEKGFFKDIPPMPGAIKTVKQLQTRYNVYIVSAATEFRNSLEDKLDWLAHHFPFIPWTNIAFTGDKIVAADIMIDDRIKNLAHFSGRRLLFSSPHNLLITGYERVNNWQEVAELLL</sequence>
<dbReference type="InterPro" id="IPR036412">
    <property type="entry name" value="HAD-like_sf"/>
</dbReference>
<evidence type="ECO:0000313" key="4">
    <source>
        <dbReference type="Proteomes" id="UP000198670"/>
    </source>
</evidence>
<keyword evidence="4" id="KW-1185">Reference proteome</keyword>
<evidence type="ECO:0000256" key="2">
    <source>
        <dbReference type="PIRSR" id="PIRSR610708-1"/>
    </source>
</evidence>
<organism evidence="3 4">
    <name type="scientific">Parapedobacter indicus</name>
    <dbReference type="NCBI Taxonomy" id="1477437"/>
    <lineage>
        <taxon>Bacteria</taxon>
        <taxon>Pseudomonadati</taxon>
        <taxon>Bacteroidota</taxon>
        <taxon>Sphingobacteriia</taxon>
        <taxon>Sphingobacteriales</taxon>
        <taxon>Sphingobacteriaceae</taxon>
        <taxon>Parapedobacter</taxon>
    </lineage>
</organism>
<gene>
    <name evidence="3" type="ORF">SAMN05444682_11210</name>
</gene>
<dbReference type="STRING" id="1477437.SAMN05444682_11210"/>
<dbReference type="InterPro" id="IPR010708">
    <property type="entry name" value="5'(3')-deoxyribonucleotidase"/>
</dbReference>
<dbReference type="GO" id="GO:0009223">
    <property type="term" value="P:pyrimidine deoxyribonucleotide catabolic process"/>
    <property type="evidence" value="ECO:0007669"/>
    <property type="project" value="TreeGrafter"/>
</dbReference>
<dbReference type="Gene3D" id="1.10.40.40">
    <property type="entry name" value="Deoxyribonucleotidase, domain 2"/>
    <property type="match status" value="1"/>
</dbReference>
<dbReference type="GO" id="GO:0008253">
    <property type="term" value="F:5'-nucleotidase activity"/>
    <property type="evidence" value="ECO:0007669"/>
    <property type="project" value="InterPro"/>
</dbReference>
<feature type="active site" description="Nucleophile" evidence="2">
    <location>
        <position position="34"/>
    </location>
</feature>
<dbReference type="InterPro" id="IPR023214">
    <property type="entry name" value="HAD_sf"/>
</dbReference>
<dbReference type="AlphaFoldDB" id="A0A1I3T449"/>
<dbReference type="SFLD" id="SFLDS00003">
    <property type="entry name" value="Haloacid_Dehalogenase"/>
    <property type="match status" value="1"/>
</dbReference>
<dbReference type="PANTHER" id="PTHR16504">
    <property type="entry name" value="5'(3')-DEOXYRIBONUCLEOTIDASE"/>
    <property type="match status" value="1"/>
</dbReference>
<dbReference type="PANTHER" id="PTHR16504:SF4">
    <property type="entry name" value="5'(3')-DEOXYRIBONUCLEOTIDASE"/>
    <property type="match status" value="1"/>
</dbReference>
<feature type="active site" description="Proton donor" evidence="2">
    <location>
        <position position="36"/>
    </location>
</feature>
<dbReference type="EMBL" id="FOQO01000012">
    <property type="protein sequence ID" value="SFJ65282.1"/>
    <property type="molecule type" value="Genomic_DNA"/>
</dbReference>
<proteinExistence type="inferred from homology"/>
<evidence type="ECO:0000313" key="3">
    <source>
        <dbReference type="EMBL" id="SFJ65282.1"/>
    </source>
</evidence>
<reference evidence="3 4" key="1">
    <citation type="submission" date="2016-10" db="EMBL/GenBank/DDBJ databases">
        <authorList>
            <person name="de Groot N.N."/>
        </authorList>
    </citation>
    <scope>NUCLEOTIDE SEQUENCE [LARGE SCALE GENOMIC DNA]</scope>
    <source>
        <strain evidence="3 4">RK1</strain>
    </source>
</reference>